<dbReference type="Gene3D" id="1.10.443.10">
    <property type="entry name" value="Intergrase catalytic core"/>
    <property type="match status" value="1"/>
</dbReference>
<feature type="domain" description="Tyr recombinase" evidence="2">
    <location>
        <begin position="1"/>
        <end position="184"/>
    </location>
</feature>
<dbReference type="InterPro" id="IPR002104">
    <property type="entry name" value="Integrase_catalytic"/>
</dbReference>
<name>A0A2N5GH28_9BACI</name>
<dbReference type="PROSITE" id="PS51898">
    <property type="entry name" value="TYR_RECOMBINASE"/>
    <property type="match status" value="1"/>
</dbReference>
<gene>
    <name evidence="3" type="ORF">CU635_19870</name>
    <name evidence="4" type="ORF">CVD25_21855</name>
</gene>
<dbReference type="SUPFAM" id="SSF56349">
    <property type="entry name" value="DNA breaking-rejoining enzymes"/>
    <property type="match status" value="1"/>
</dbReference>
<dbReference type="EMBL" id="PGVD01000088">
    <property type="protein sequence ID" value="PLR89039.1"/>
    <property type="molecule type" value="Genomic_DNA"/>
</dbReference>
<evidence type="ECO:0000259" key="2">
    <source>
        <dbReference type="PROSITE" id="PS51898"/>
    </source>
</evidence>
<dbReference type="EMBL" id="PGVA01000061">
    <property type="protein sequence ID" value="PLR80064.1"/>
    <property type="molecule type" value="Genomic_DNA"/>
</dbReference>
<comment type="caution">
    <text evidence="3">The sequence shown here is derived from an EMBL/GenBank/DDBJ whole genome shotgun (WGS) entry which is preliminary data.</text>
</comment>
<dbReference type="Proteomes" id="UP000235114">
    <property type="component" value="Unassembled WGS sequence"/>
</dbReference>
<dbReference type="GO" id="GO:0003677">
    <property type="term" value="F:DNA binding"/>
    <property type="evidence" value="ECO:0007669"/>
    <property type="project" value="InterPro"/>
</dbReference>
<dbReference type="PANTHER" id="PTHR30349:SF82">
    <property type="entry name" value="INTEGRASE_RECOMBINASE YOEC-RELATED"/>
    <property type="match status" value="1"/>
</dbReference>
<keyword evidence="6" id="KW-1185">Reference proteome</keyword>
<sequence>MEYVEAIRDIKHIQAMKKVLKMHSQRDYLLFVLGINTGIKITEMLDIKVSDVAENNGKVKDSLHLFCMDKNKQKSIHLNRKAKAAIKEYLAAVNLNQDDYLFKSSKTDKPISRQQAYRIINDAAKEVGITAKIGTNSLRKTFGFHAYKRGVAISLLQEYFHHSTPAETMKYIGVTKAEKIVTEIDVNL</sequence>
<reference evidence="4 6" key="2">
    <citation type="submission" date="2017-12" db="EMBL/GenBank/DDBJ databases">
        <title>Comparative Functional Genomics of Dry Heat Resistant strains isolated from the Viking Spacecraft.</title>
        <authorList>
            <person name="Seuylemezian A."/>
            <person name="Cooper K."/>
            <person name="Vaishampayan P."/>
        </authorList>
    </citation>
    <scope>NUCLEOTIDE SEQUENCE [LARGE SCALE GENOMIC DNA]</scope>
    <source>
        <strain evidence="4 6">ATCC 29669</strain>
    </source>
</reference>
<dbReference type="InterPro" id="IPR011010">
    <property type="entry name" value="DNA_brk_join_enz"/>
</dbReference>
<dbReference type="InterPro" id="IPR013762">
    <property type="entry name" value="Integrase-like_cat_sf"/>
</dbReference>
<evidence type="ECO:0000313" key="4">
    <source>
        <dbReference type="EMBL" id="PLR89039.1"/>
    </source>
</evidence>
<evidence type="ECO:0000256" key="1">
    <source>
        <dbReference type="ARBA" id="ARBA00023172"/>
    </source>
</evidence>
<evidence type="ECO:0000313" key="3">
    <source>
        <dbReference type="EMBL" id="PLR80064.1"/>
    </source>
</evidence>
<dbReference type="Proteomes" id="UP000234951">
    <property type="component" value="Unassembled WGS sequence"/>
</dbReference>
<dbReference type="AlphaFoldDB" id="A0A2N5GH28"/>
<organism evidence="3 5">
    <name type="scientific">Bacillus canaveralius</name>
    <dbReference type="NCBI Taxonomy" id="1403243"/>
    <lineage>
        <taxon>Bacteria</taxon>
        <taxon>Bacillati</taxon>
        <taxon>Bacillota</taxon>
        <taxon>Bacilli</taxon>
        <taxon>Bacillales</taxon>
        <taxon>Bacillaceae</taxon>
        <taxon>Bacillus</taxon>
    </lineage>
</organism>
<accession>A0A2N5GH28</accession>
<dbReference type="OrthoDB" id="9788852at2"/>
<reference evidence="3 5" key="1">
    <citation type="submission" date="2017-11" db="EMBL/GenBank/DDBJ databases">
        <title>Comparitive Functional Genomics of Dry Heat Resistant strains isolated from the Viking Spacecraft.</title>
        <authorList>
            <person name="Seuylemezian A."/>
            <person name="Cooper K."/>
            <person name="Vaishampayan P."/>
        </authorList>
    </citation>
    <scope>NUCLEOTIDE SEQUENCE [LARGE SCALE GENOMIC DNA]</scope>
    <source>
        <strain evidence="3 5">M4.6</strain>
    </source>
</reference>
<evidence type="ECO:0000313" key="6">
    <source>
        <dbReference type="Proteomes" id="UP000235114"/>
    </source>
</evidence>
<protein>
    <submittedName>
        <fullName evidence="3">Site-specific integrase</fullName>
    </submittedName>
</protein>
<keyword evidence="1" id="KW-0233">DNA recombination</keyword>
<dbReference type="RefSeq" id="WP_101579105.1">
    <property type="nucleotide sequence ID" value="NZ_PGVA01000061.1"/>
</dbReference>
<dbReference type="PANTHER" id="PTHR30349">
    <property type="entry name" value="PHAGE INTEGRASE-RELATED"/>
    <property type="match status" value="1"/>
</dbReference>
<proteinExistence type="predicted"/>
<dbReference type="GO" id="GO:0015074">
    <property type="term" value="P:DNA integration"/>
    <property type="evidence" value="ECO:0007669"/>
    <property type="project" value="InterPro"/>
</dbReference>
<evidence type="ECO:0000313" key="5">
    <source>
        <dbReference type="Proteomes" id="UP000234951"/>
    </source>
</evidence>
<dbReference type="GO" id="GO:0006310">
    <property type="term" value="P:DNA recombination"/>
    <property type="evidence" value="ECO:0007669"/>
    <property type="project" value="UniProtKB-KW"/>
</dbReference>
<dbReference type="Pfam" id="PF00589">
    <property type="entry name" value="Phage_integrase"/>
    <property type="match status" value="1"/>
</dbReference>
<dbReference type="InterPro" id="IPR050090">
    <property type="entry name" value="Tyrosine_recombinase_XerCD"/>
</dbReference>